<evidence type="ECO:0000313" key="2">
    <source>
        <dbReference type="EMBL" id="MSU05622.1"/>
    </source>
</evidence>
<dbReference type="Proteomes" id="UP000460549">
    <property type="component" value="Unassembled WGS sequence"/>
</dbReference>
<reference evidence="2 3" key="1">
    <citation type="submission" date="2019-08" db="EMBL/GenBank/DDBJ databases">
        <title>In-depth cultivation of the pig gut microbiome towards novel bacterial diversity and tailored functional studies.</title>
        <authorList>
            <person name="Wylensek D."/>
            <person name="Hitch T.C.A."/>
            <person name="Clavel T."/>
        </authorList>
    </citation>
    <scope>NUCLEOTIDE SEQUENCE [LARGE SCALE GENOMIC DNA]</scope>
    <source>
        <strain evidence="2 3">NM-380-WT-3C1</strain>
    </source>
</reference>
<protein>
    <submittedName>
        <fullName evidence="2">Uncharacterized protein</fullName>
    </submittedName>
</protein>
<evidence type="ECO:0000313" key="3">
    <source>
        <dbReference type="Proteomes" id="UP000460549"/>
    </source>
</evidence>
<keyword evidence="3" id="KW-1185">Reference proteome</keyword>
<name>A0A7X2PB46_9SPIO</name>
<organism evidence="2 3">
    <name type="scientific">Bullifex porci</name>
    <dbReference type="NCBI Taxonomy" id="2606638"/>
    <lineage>
        <taxon>Bacteria</taxon>
        <taxon>Pseudomonadati</taxon>
        <taxon>Spirochaetota</taxon>
        <taxon>Spirochaetia</taxon>
        <taxon>Spirochaetales</taxon>
        <taxon>Spirochaetaceae</taxon>
        <taxon>Bullifex</taxon>
    </lineage>
</organism>
<sequence>MKKWILLFVVVVLLLASCKHTHEFTDGYYFQAMGEDSEIVVTVDTQKAREVRPSILGVNDSLLNSILEKSSRISVSLSKDEYLEDDPYPADIASMDISGAIEGDYSKFMINTGLGFSKEFSKFKEDGVKFYSNEGRTIELGSPTNGVILFSNDSYAELYDSTIKNRVIKISDEKAKLLGESVMGLYVRSPQTMISLGFDLPYSVIIQMSDAVIYVIENEGVFYLYADITMKSPSLAKTLNTLLRNQVVAELKRLGEKPDFKALALQYYTEDDKVMIRDRVMSESELAAFELQIKAASGSLI</sequence>
<evidence type="ECO:0000256" key="1">
    <source>
        <dbReference type="SAM" id="SignalP"/>
    </source>
</evidence>
<gene>
    <name evidence="2" type="ORF">FYJ80_02345</name>
</gene>
<feature type="chain" id="PRO_5030795710" evidence="1">
    <location>
        <begin position="22"/>
        <end position="301"/>
    </location>
</feature>
<keyword evidence="1" id="KW-0732">Signal</keyword>
<dbReference type="PROSITE" id="PS51257">
    <property type="entry name" value="PROKAR_LIPOPROTEIN"/>
    <property type="match status" value="1"/>
</dbReference>
<feature type="signal peptide" evidence="1">
    <location>
        <begin position="1"/>
        <end position="21"/>
    </location>
</feature>
<dbReference type="EMBL" id="VUNN01000003">
    <property type="protein sequence ID" value="MSU05622.1"/>
    <property type="molecule type" value="Genomic_DNA"/>
</dbReference>
<dbReference type="AlphaFoldDB" id="A0A7X2PB46"/>
<comment type="caution">
    <text evidence="2">The sequence shown here is derived from an EMBL/GenBank/DDBJ whole genome shotgun (WGS) entry which is preliminary data.</text>
</comment>
<dbReference type="RefSeq" id="WP_154424525.1">
    <property type="nucleotide sequence ID" value="NZ_VUNN01000003.1"/>
</dbReference>
<proteinExistence type="predicted"/>
<accession>A0A7X2PB46</accession>